<dbReference type="SUPFAM" id="SSF46458">
    <property type="entry name" value="Globin-like"/>
    <property type="match status" value="1"/>
</dbReference>
<keyword evidence="4" id="KW-0813">Transport</keyword>
<evidence type="ECO:0000259" key="6">
    <source>
        <dbReference type="PROSITE" id="PS01033"/>
    </source>
</evidence>
<evidence type="ECO:0000313" key="8">
    <source>
        <dbReference type="Proteomes" id="UP000494206"/>
    </source>
</evidence>
<reference evidence="7 8" key="1">
    <citation type="submission" date="2020-04" db="EMBL/GenBank/DDBJ databases">
        <authorList>
            <person name="Laetsch R D."/>
            <person name="Stevens L."/>
            <person name="Kumar S."/>
            <person name="Blaxter L. M."/>
        </authorList>
    </citation>
    <scope>NUCLEOTIDE SEQUENCE [LARGE SCALE GENOMIC DNA]</scope>
</reference>
<protein>
    <recommendedName>
        <fullName evidence="6">Globin domain-containing protein</fullName>
    </recommendedName>
</protein>
<keyword evidence="8" id="KW-1185">Reference proteome</keyword>
<sequence length="373" mass="41722">MGNQSAKSRTSRVPHSRSHHNGVRVENDVIPRSASAIPSIEKSPHFFDSPPPPPSDSHSSCPAASGKYRTSPRDDSKENSSSPRDCRSLNSSEPLSPIQERLIHSSVARTSSGEASAQQHQAHSQHAHTQHHNMSVQKSNSTKSTKSGLRAQNSKDKASSSHSNPIGVPFVHQCLHLTSAQIIFVRKTWSHARNQGSLEPAISIFRNSFFKHPEIRQIIMHGTKNAGHERLKKHAQLFTTLMDDLIGGLDSPTATVAALREAGEKHVWPNREQYGCPFRATLLDQFAQAMIERTLEWGEKKDRTEATQTGWTKIVLFVVEQLKEGFHDEQKRQRRQRPRGHIASRGEYNSLTDATAGVRLPTEIQRFNTFDQL</sequence>
<evidence type="ECO:0000256" key="5">
    <source>
        <dbReference type="SAM" id="MobiDB-lite"/>
    </source>
</evidence>
<evidence type="ECO:0000256" key="4">
    <source>
        <dbReference type="RuleBase" id="RU000356"/>
    </source>
</evidence>
<keyword evidence="3" id="KW-0408">Iron</keyword>
<feature type="compositionally biased region" description="Polar residues" evidence="5">
    <location>
        <begin position="79"/>
        <end position="94"/>
    </location>
</feature>
<dbReference type="InterPro" id="IPR050532">
    <property type="entry name" value="Globin-like_OT"/>
</dbReference>
<keyword evidence="4" id="KW-0561">Oxygen transport</keyword>
<organism evidence="7 8">
    <name type="scientific">Caenorhabditis bovis</name>
    <dbReference type="NCBI Taxonomy" id="2654633"/>
    <lineage>
        <taxon>Eukaryota</taxon>
        <taxon>Metazoa</taxon>
        <taxon>Ecdysozoa</taxon>
        <taxon>Nematoda</taxon>
        <taxon>Chromadorea</taxon>
        <taxon>Rhabditida</taxon>
        <taxon>Rhabditina</taxon>
        <taxon>Rhabditomorpha</taxon>
        <taxon>Rhabditoidea</taxon>
        <taxon>Rhabditidae</taxon>
        <taxon>Peloderinae</taxon>
        <taxon>Caenorhabditis</taxon>
    </lineage>
</organism>
<dbReference type="PANTHER" id="PTHR46458:SF8">
    <property type="entry name" value="GLOBIN-LIKE PROTEIN 6"/>
    <property type="match status" value="1"/>
</dbReference>
<comment type="caution">
    <text evidence="7">The sequence shown here is derived from an EMBL/GenBank/DDBJ whole genome shotgun (WGS) entry which is preliminary data.</text>
</comment>
<evidence type="ECO:0000256" key="1">
    <source>
        <dbReference type="ARBA" id="ARBA00022617"/>
    </source>
</evidence>
<feature type="compositionally biased region" description="Polar residues" evidence="5">
    <location>
        <begin position="133"/>
        <end position="152"/>
    </location>
</feature>
<evidence type="ECO:0000256" key="3">
    <source>
        <dbReference type="ARBA" id="ARBA00023004"/>
    </source>
</evidence>
<feature type="compositionally biased region" description="Basic residues" evidence="5">
    <location>
        <begin position="9"/>
        <end position="22"/>
    </location>
</feature>
<keyword evidence="2" id="KW-0479">Metal-binding</keyword>
<dbReference type="InterPro" id="IPR009050">
    <property type="entry name" value="Globin-like_sf"/>
</dbReference>
<dbReference type="InterPro" id="IPR012292">
    <property type="entry name" value="Globin/Proto"/>
</dbReference>
<accession>A0A8S1EAN8</accession>
<dbReference type="GO" id="GO:0020037">
    <property type="term" value="F:heme binding"/>
    <property type="evidence" value="ECO:0007669"/>
    <property type="project" value="InterPro"/>
</dbReference>
<feature type="compositionally biased region" description="Basic residues" evidence="5">
    <location>
        <begin position="332"/>
        <end position="342"/>
    </location>
</feature>
<feature type="compositionally biased region" description="Low complexity" evidence="5">
    <location>
        <begin position="56"/>
        <end position="65"/>
    </location>
</feature>
<dbReference type="GO" id="GO:0005344">
    <property type="term" value="F:oxygen carrier activity"/>
    <property type="evidence" value="ECO:0007669"/>
    <property type="project" value="UniProtKB-KW"/>
</dbReference>
<comment type="similarity">
    <text evidence="4">Belongs to the globin family.</text>
</comment>
<dbReference type="InterPro" id="IPR044399">
    <property type="entry name" value="Mb-like_M"/>
</dbReference>
<proteinExistence type="inferred from homology"/>
<dbReference type="PANTHER" id="PTHR46458">
    <property type="entry name" value="BLR2807 PROTEIN"/>
    <property type="match status" value="1"/>
</dbReference>
<evidence type="ECO:0000313" key="7">
    <source>
        <dbReference type="EMBL" id="CAB3398883.1"/>
    </source>
</evidence>
<dbReference type="CDD" id="cd01040">
    <property type="entry name" value="Mb-like"/>
    <property type="match status" value="1"/>
</dbReference>
<dbReference type="EMBL" id="CADEPM010000001">
    <property type="protein sequence ID" value="CAB3398883.1"/>
    <property type="molecule type" value="Genomic_DNA"/>
</dbReference>
<evidence type="ECO:0000256" key="2">
    <source>
        <dbReference type="ARBA" id="ARBA00022723"/>
    </source>
</evidence>
<name>A0A8S1EAN8_9PELO</name>
<feature type="region of interest" description="Disordered" evidence="5">
    <location>
        <begin position="327"/>
        <end position="347"/>
    </location>
</feature>
<dbReference type="GO" id="GO:0046872">
    <property type="term" value="F:metal ion binding"/>
    <property type="evidence" value="ECO:0007669"/>
    <property type="project" value="UniProtKB-KW"/>
</dbReference>
<dbReference type="Gene3D" id="1.10.490.10">
    <property type="entry name" value="Globins"/>
    <property type="match status" value="1"/>
</dbReference>
<feature type="domain" description="Globin" evidence="6">
    <location>
        <begin position="176"/>
        <end position="327"/>
    </location>
</feature>
<gene>
    <name evidence="7" type="ORF">CBOVIS_LOCUS2114</name>
</gene>
<dbReference type="GO" id="GO:0019825">
    <property type="term" value="F:oxygen binding"/>
    <property type="evidence" value="ECO:0007669"/>
    <property type="project" value="InterPro"/>
</dbReference>
<dbReference type="Proteomes" id="UP000494206">
    <property type="component" value="Unassembled WGS sequence"/>
</dbReference>
<dbReference type="Pfam" id="PF00042">
    <property type="entry name" value="Globin"/>
    <property type="match status" value="1"/>
</dbReference>
<dbReference type="PROSITE" id="PS01033">
    <property type="entry name" value="GLOBIN"/>
    <property type="match status" value="1"/>
</dbReference>
<dbReference type="OrthoDB" id="5824028at2759"/>
<keyword evidence="1 4" id="KW-0349">Heme</keyword>
<feature type="region of interest" description="Disordered" evidence="5">
    <location>
        <begin position="1"/>
        <end position="164"/>
    </location>
</feature>
<dbReference type="AlphaFoldDB" id="A0A8S1EAN8"/>
<dbReference type="InterPro" id="IPR000971">
    <property type="entry name" value="Globin"/>
</dbReference>